<feature type="transmembrane region" description="Helical" evidence="1">
    <location>
        <begin position="20"/>
        <end position="41"/>
    </location>
</feature>
<reference evidence="2 3" key="1">
    <citation type="journal article" date="2015" name="Nature">
        <title>rRNA introns, odd ribosomes, and small enigmatic genomes across a large radiation of phyla.</title>
        <authorList>
            <person name="Brown C.T."/>
            <person name="Hug L.A."/>
            <person name="Thomas B.C."/>
            <person name="Sharon I."/>
            <person name="Castelle C.J."/>
            <person name="Singh A."/>
            <person name="Wilkins M.J."/>
            <person name="Williams K.H."/>
            <person name="Banfield J.F."/>
        </authorList>
    </citation>
    <scope>NUCLEOTIDE SEQUENCE [LARGE SCALE GENOMIC DNA]</scope>
</reference>
<evidence type="ECO:0000256" key="1">
    <source>
        <dbReference type="SAM" id="Phobius"/>
    </source>
</evidence>
<keyword evidence="1" id="KW-0812">Transmembrane</keyword>
<organism evidence="2 3">
    <name type="scientific">Candidatus Yanofskybacteria bacterium GW2011_GWC2_37_9</name>
    <dbReference type="NCBI Taxonomy" id="1619028"/>
    <lineage>
        <taxon>Bacteria</taxon>
        <taxon>Candidatus Yanofskyibacteriota</taxon>
    </lineage>
</organism>
<dbReference type="Proteomes" id="UP000034430">
    <property type="component" value="Unassembled WGS sequence"/>
</dbReference>
<name>A0A0G0KZ70_9BACT</name>
<proteinExistence type="predicted"/>
<keyword evidence="1" id="KW-0472">Membrane</keyword>
<comment type="caution">
    <text evidence="2">The sequence shown here is derived from an EMBL/GenBank/DDBJ whole genome shotgun (WGS) entry which is preliminary data.</text>
</comment>
<gene>
    <name evidence="2" type="ORF">US65_C0049G0008</name>
</gene>
<accession>A0A0G0KZ70</accession>
<evidence type="ECO:0008006" key="4">
    <source>
        <dbReference type="Google" id="ProtNLM"/>
    </source>
</evidence>
<dbReference type="InterPro" id="IPR012902">
    <property type="entry name" value="N_methyl_site"/>
</dbReference>
<protein>
    <recommendedName>
        <fullName evidence="4">Prepilin-type N-terminal cleavage/methylation domain-containing protein</fullName>
    </recommendedName>
</protein>
<keyword evidence="1" id="KW-1133">Transmembrane helix</keyword>
<dbReference type="NCBIfam" id="TIGR02532">
    <property type="entry name" value="IV_pilin_GFxxxE"/>
    <property type="match status" value="1"/>
</dbReference>
<evidence type="ECO:0000313" key="2">
    <source>
        <dbReference type="EMBL" id="KKQ45766.1"/>
    </source>
</evidence>
<evidence type="ECO:0000313" key="3">
    <source>
        <dbReference type="Proteomes" id="UP000034430"/>
    </source>
</evidence>
<dbReference type="AlphaFoldDB" id="A0A0G0KZ70"/>
<dbReference type="EMBL" id="LBTU01000049">
    <property type="protein sequence ID" value="KKQ45766.1"/>
    <property type="molecule type" value="Genomic_DNA"/>
</dbReference>
<sequence length="220" mass="24772">MIKIYKIKKFRRINQGYTIIETMIAISIFLVIVMVGMGALLNANFLHQKSQDMRSIMDSLSFVMEDMSKNLRTGYNYRCFKEGQLIPNNPRDNDTVSTPSSCPAGNSLAIAFEHQNGHLYIDPETKIDYDSEDQWVYRIDSGAIFKSEEGARSGSFVQLTPEEVDINISYSNFLVLGAEKGDSDSQQPFVTIKLVGEIDSKGIKTPFSLQTSVSQRMIDI</sequence>